<keyword evidence="4" id="KW-1185">Reference proteome</keyword>
<sequence>MFFFENDYNFMIGNQKRPQNNTALQFLQPTFNLPPLSSTSSLDSGTPTMSNSLPAQTLSNDGGSVKEETRREVFFRTLSSSLKEANKFYSIHFTAYESTIDNNCQDGNTFEIPRQQEEEIREPEIMHFKSSQTLLNPNNTTVDTDKMNPRNIAEMVADNFASLEITNRTQAERSVSEKIITEITKICEANTLFEKTYEREELFLENCDYDECQEEFEAYDQYYYDYSEDDCPSENEGDALFEPPVKICKLEEISPEQIEKALIFYRGTKKGTRSVSSMSSKFRWIKTRADIDNILLKYEQEKEPNRVQKLKSIDEGLIKIFAEKLSLGLPIHDLDIRAWALKINNDLEHPLKNFKASYHYIKNFKNRKHEIDGYDGQFRIRNRKVTHEVSRIQLRSADKTLEAANEFVEMIKTLKNNYEEAMIFNCDQSGFKKEMHSGYTLAPEGVRKVTITVQSTSATSHSYTIMPILSMNGVFLPLLYILIQESTGHFPPTKKIYTPPNIFADTHTSSMMTKNNLAHFLDNVYFKLTGEKSLLLADSWSAWADKSMIAKHIPHGKDFKLQIMPPGTTSMIQPLDVGIFKSWKKMDRRICDYALLHDIDYNIHDRESIMKRQSFIHYQFCAPRFIPFNKKSWIASGYISEETSACLSPAHYCFSVDDENCTIYNCKITPFARCAHCEYYFCFEHCILNLHFCKQLM</sequence>
<dbReference type="Pfam" id="PF04236">
    <property type="entry name" value="Transp_Tc5_C"/>
    <property type="match status" value="1"/>
</dbReference>
<feature type="domain" description="DDE-1" evidence="2">
    <location>
        <begin position="505"/>
        <end position="596"/>
    </location>
</feature>
<protein>
    <submittedName>
        <fullName evidence="5">Transposase</fullName>
    </submittedName>
</protein>
<feature type="region of interest" description="Disordered" evidence="1">
    <location>
        <begin position="37"/>
        <end position="65"/>
    </location>
</feature>
<dbReference type="WBParaSite" id="PDA_v2.g24255.t1">
    <property type="protein sequence ID" value="PDA_v2.g24255.t1"/>
    <property type="gene ID" value="PDA_v2.g24255"/>
</dbReference>
<dbReference type="AlphaFoldDB" id="A0A914PZF5"/>
<proteinExistence type="predicted"/>
<evidence type="ECO:0000259" key="3">
    <source>
        <dbReference type="Pfam" id="PF04236"/>
    </source>
</evidence>
<name>A0A914PZF5_9BILA</name>
<dbReference type="Proteomes" id="UP000887578">
    <property type="component" value="Unplaced"/>
</dbReference>
<feature type="compositionally biased region" description="Low complexity" evidence="1">
    <location>
        <begin position="37"/>
        <end position="48"/>
    </location>
</feature>
<dbReference type="GO" id="GO:0003676">
    <property type="term" value="F:nucleic acid binding"/>
    <property type="evidence" value="ECO:0007669"/>
    <property type="project" value="InterPro"/>
</dbReference>
<feature type="domain" description="Transposase Tc5 C-terminal" evidence="3">
    <location>
        <begin position="633"/>
        <end position="693"/>
    </location>
</feature>
<dbReference type="Gene3D" id="1.10.10.60">
    <property type="entry name" value="Homeodomain-like"/>
    <property type="match status" value="1"/>
</dbReference>
<reference evidence="5" key="1">
    <citation type="submission" date="2022-11" db="UniProtKB">
        <authorList>
            <consortium name="WormBaseParasite"/>
        </authorList>
    </citation>
    <scope>IDENTIFICATION</scope>
</reference>
<organism evidence="4 5">
    <name type="scientific">Panagrolaimus davidi</name>
    <dbReference type="NCBI Taxonomy" id="227884"/>
    <lineage>
        <taxon>Eukaryota</taxon>
        <taxon>Metazoa</taxon>
        <taxon>Ecdysozoa</taxon>
        <taxon>Nematoda</taxon>
        <taxon>Chromadorea</taxon>
        <taxon>Rhabditida</taxon>
        <taxon>Tylenchina</taxon>
        <taxon>Panagrolaimomorpha</taxon>
        <taxon>Panagrolaimoidea</taxon>
        <taxon>Panagrolaimidae</taxon>
        <taxon>Panagrolaimus</taxon>
    </lineage>
</organism>
<dbReference type="InterPro" id="IPR007350">
    <property type="entry name" value="Transposase_Tc5_C"/>
</dbReference>
<evidence type="ECO:0000259" key="2">
    <source>
        <dbReference type="Pfam" id="PF03184"/>
    </source>
</evidence>
<dbReference type="InterPro" id="IPR004875">
    <property type="entry name" value="DDE_SF_endonuclease_dom"/>
</dbReference>
<dbReference type="Pfam" id="PF03184">
    <property type="entry name" value="DDE_1"/>
    <property type="match status" value="1"/>
</dbReference>
<evidence type="ECO:0000256" key="1">
    <source>
        <dbReference type="SAM" id="MobiDB-lite"/>
    </source>
</evidence>
<evidence type="ECO:0000313" key="5">
    <source>
        <dbReference type="WBParaSite" id="PDA_v2.g24255.t1"/>
    </source>
</evidence>
<feature type="compositionally biased region" description="Polar residues" evidence="1">
    <location>
        <begin position="49"/>
        <end position="62"/>
    </location>
</feature>
<accession>A0A914PZF5</accession>
<evidence type="ECO:0000313" key="4">
    <source>
        <dbReference type="Proteomes" id="UP000887578"/>
    </source>
</evidence>